<evidence type="ECO:0000256" key="1">
    <source>
        <dbReference type="SAM" id="MobiDB-lite"/>
    </source>
</evidence>
<evidence type="ECO:0000313" key="2">
    <source>
        <dbReference type="EMBL" id="OBS68625.1"/>
    </source>
</evidence>
<keyword evidence="3" id="KW-1185">Reference proteome</keyword>
<name>A0A1A6GSH8_NEOLE</name>
<dbReference type="AlphaFoldDB" id="A0A1A6GSH8"/>
<gene>
    <name evidence="2" type="ORF">A6R68_02836</name>
</gene>
<dbReference type="Proteomes" id="UP000092124">
    <property type="component" value="Unassembled WGS sequence"/>
</dbReference>
<feature type="compositionally biased region" description="Pro residues" evidence="1">
    <location>
        <begin position="50"/>
        <end position="61"/>
    </location>
</feature>
<protein>
    <recommendedName>
        <fullName evidence="4">Histone-lysine N-methyltransferase PRDM6</fullName>
    </recommendedName>
</protein>
<dbReference type="OrthoDB" id="7734462at2759"/>
<accession>A0A1A6GSH8</accession>
<reference evidence="2 3" key="1">
    <citation type="submission" date="2016-06" db="EMBL/GenBank/DDBJ databases">
        <title>The Draft Genome Sequence and Annotation of the Desert Woodrat Neotoma lepida.</title>
        <authorList>
            <person name="Campbell M."/>
            <person name="Oakeson K.F."/>
            <person name="Yandell M."/>
            <person name="Halpert J.R."/>
            <person name="Dearing D."/>
        </authorList>
    </citation>
    <scope>NUCLEOTIDE SEQUENCE [LARGE SCALE GENOMIC DNA]</scope>
    <source>
        <strain evidence="2">417</strain>
        <tissue evidence="2">Liver</tissue>
    </source>
</reference>
<feature type="region of interest" description="Disordered" evidence="1">
    <location>
        <begin position="25"/>
        <end position="93"/>
    </location>
</feature>
<sequence>MLKPGDPGGSAFLKVDPAYLQHWQQLFPHGGGGGPLKGSGTALPLGAPQPLQPPPPPPPPPERAEPPPDGLRPRPASLSSVSSTPAPSSTSASSASSCAAAAAAAAALAGLSALPVAQMPVFAPLAAAAVAAEPLPPKDLCLGASSGPGPAKCGGGGGSAGDGRGVPRFRCSAEELDYYLYGQQRMEIIPLNQHTSDPNNRCDMCADNRNGECPMHGPLHSLRRLVGTSSAAAAAPPPELPEWLRDLPREVCLCTSTVPGLAYGICAAQRIQQGTWIGPFQGVLLPPEKVQTGSVRNTQHLWEVS</sequence>
<organism evidence="2 3">
    <name type="scientific">Neotoma lepida</name>
    <name type="common">Desert woodrat</name>
    <dbReference type="NCBI Taxonomy" id="56216"/>
    <lineage>
        <taxon>Eukaryota</taxon>
        <taxon>Metazoa</taxon>
        <taxon>Chordata</taxon>
        <taxon>Craniata</taxon>
        <taxon>Vertebrata</taxon>
        <taxon>Euteleostomi</taxon>
        <taxon>Mammalia</taxon>
        <taxon>Eutheria</taxon>
        <taxon>Euarchontoglires</taxon>
        <taxon>Glires</taxon>
        <taxon>Rodentia</taxon>
        <taxon>Myomorpha</taxon>
        <taxon>Muroidea</taxon>
        <taxon>Cricetidae</taxon>
        <taxon>Neotominae</taxon>
        <taxon>Neotoma</taxon>
    </lineage>
</organism>
<comment type="caution">
    <text evidence="2">The sequence shown here is derived from an EMBL/GenBank/DDBJ whole genome shotgun (WGS) entry which is preliminary data.</text>
</comment>
<dbReference type="InterPro" id="IPR046341">
    <property type="entry name" value="SET_dom_sf"/>
</dbReference>
<evidence type="ECO:0008006" key="4">
    <source>
        <dbReference type="Google" id="ProtNLM"/>
    </source>
</evidence>
<dbReference type="EMBL" id="LZPO01075887">
    <property type="protein sequence ID" value="OBS68625.1"/>
    <property type="molecule type" value="Genomic_DNA"/>
</dbReference>
<dbReference type="STRING" id="56216.A0A1A6GSH8"/>
<feature type="compositionally biased region" description="Low complexity" evidence="1">
    <location>
        <begin position="75"/>
        <end position="93"/>
    </location>
</feature>
<feature type="compositionally biased region" description="Low complexity" evidence="1">
    <location>
        <begin position="38"/>
        <end position="49"/>
    </location>
</feature>
<proteinExistence type="predicted"/>
<evidence type="ECO:0000313" key="3">
    <source>
        <dbReference type="Proteomes" id="UP000092124"/>
    </source>
</evidence>
<dbReference type="Gene3D" id="2.170.270.10">
    <property type="entry name" value="SET domain"/>
    <property type="match status" value="1"/>
</dbReference>